<name>A0A0Q0AY19_PSESX</name>
<dbReference type="Proteomes" id="UP000050384">
    <property type="component" value="Unassembled WGS sequence"/>
</dbReference>
<dbReference type="AlphaFoldDB" id="A0A0Q0AY19"/>
<sequence length="208" mass="22631">MLLRVTLAQRAFAKVFAADSFEPGLGLRTVEPVFGVATQITQYRARLDGSQLVFVAEQNHARVRRQCVEQVGHHFQVDHGRFVDDQHVQWQQVAGVVTEVTRAGTTAQQAVHGGDFTGDFLPHLGADVQALHLLADGFGQTCCRLARRRCQTNAQRLAALHGRSLKQRQQAHHGGSFARAGAAGDDAECPAGCQCAGQFLPVDDGVRR</sequence>
<proteinExistence type="predicted"/>
<evidence type="ECO:0000313" key="1">
    <source>
        <dbReference type="EMBL" id="KPY68777.1"/>
    </source>
</evidence>
<comment type="caution">
    <text evidence="1">The sequence shown here is derived from an EMBL/GenBank/DDBJ whole genome shotgun (WGS) entry which is preliminary data.</text>
</comment>
<accession>A0A0Q0AY19</accession>
<reference evidence="1 2" key="1">
    <citation type="submission" date="2015-09" db="EMBL/GenBank/DDBJ databases">
        <title>Genome announcement of multiple Pseudomonas syringae strains.</title>
        <authorList>
            <person name="Thakur S."/>
            <person name="Wang P.W."/>
            <person name="Gong Y."/>
            <person name="Weir B.S."/>
            <person name="Guttman D.S."/>
        </authorList>
    </citation>
    <scope>NUCLEOTIDE SEQUENCE [LARGE SCALE GENOMIC DNA]</scope>
    <source>
        <strain evidence="1 2">ICMP16929</strain>
    </source>
</reference>
<gene>
    <name evidence="1" type="ORF">ALO94_201098</name>
</gene>
<dbReference type="EMBL" id="LJRI01001230">
    <property type="protein sequence ID" value="KPY68777.1"/>
    <property type="molecule type" value="Genomic_DNA"/>
</dbReference>
<protein>
    <submittedName>
        <fullName evidence="1">Siderophore biosynthesis protein SbnG</fullName>
    </submittedName>
</protein>
<organism evidence="1 2">
    <name type="scientific">Pseudomonas syringae pv. spinaceae</name>
    <dbReference type="NCBI Taxonomy" id="264459"/>
    <lineage>
        <taxon>Bacteria</taxon>
        <taxon>Pseudomonadati</taxon>
        <taxon>Pseudomonadota</taxon>
        <taxon>Gammaproteobacteria</taxon>
        <taxon>Pseudomonadales</taxon>
        <taxon>Pseudomonadaceae</taxon>
        <taxon>Pseudomonas</taxon>
        <taxon>Pseudomonas syringae</taxon>
    </lineage>
</organism>
<evidence type="ECO:0000313" key="2">
    <source>
        <dbReference type="Proteomes" id="UP000050384"/>
    </source>
</evidence>